<keyword evidence="2" id="KW-1185">Reference proteome</keyword>
<comment type="caution">
    <text evidence="1">The sequence shown here is derived from an EMBL/GenBank/DDBJ whole genome shotgun (WGS) entry which is preliminary data.</text>
</comment>
<evidence type="ECO:0000313" key="2">
    <source>
        <dbReference type="Proteomes" id="UP001234495"/>
    </source>
</evidence>
<accession>A0ABT9ZLI8</accession>
<gene>
    <name evidence="1" type="ORF">J2S19_004473</name>
</gene>
<name>A0ABT9ZLI8_9BACI</name>
<protein>
    <submittedName>
        <fullName evidence="1">Uncharacterized protein</fullName>
    </submittedName>
</protein>
<dbReference type="Proteomes" id="UP001234495">
    <property type="component" value="Unassembled WGS sequence"/>
</dbReference>
<proteinExistence type="predicted"/>
<evidence type="ECO:0000313" key="1">
    <source>
        <dbReference type="EMBL" id="MDQ0233132.1"/>
    </source>
</evidence>
<sequence length="32" mass="3710">MTSCEHYLWDDEAQNSLRIADGARKRSSLIGW</sequence>
<reference evidence="1 2" key="1">
    <citation type="submission" date="2023-07" db="EMBL/GenBank/DDBJ databases">
        <title>Genomic Encyclopedia of Type Strains, Phase IV (KMG-IV): sequencing the most valuable type-strain genomes for metagenomic binning, comparative biology and taxonomic classification.</title>
        <authorList>
            <person name="Goeker M."/>
        </authorList>
    </citation>
    <scope>NUCLEOTIDE SEQUENCE [LARGE SCALE GENOMIC DNA]</scope>
    <source>
        <strain evidence="1 2">DSM 29005</strain>
    </source>
</reference>
<dbReference type="EMBL" id="JAUSUD010000031">
    <property type="protein sequence ID" value="MDQ0233132.1"/>
    <property type="molecule type" value="Genomic_DNA"/>
</dbReference>
<organism evidence="1 2">
    <name type="scientific">Metabacillus malikii</name>
    <dbReference type="NCBI Taxonomy" id="1504265"/>
    <lineage>
        <taxon>Bacteria</taxon>
        <taxon>Bacillati</taxon>
        <taxon>Bacillota</taxon>
        <taxon>Bacilli</taxon>
        <taxon>Bacillales</taxon>
        <taxon>Bacillaceae</taxon>
        <taxon>Metabacillus</taxon>
    </lineage>
</organism>